<evidence type="ECO:0000259" key="4">
    <source>
        <dbReference type="PROSITE" id="PS50987"/>
    </source>
</evidence>
<evidence type="ECO:0000313" key="5">
    <source>
        <dbReference type="EMBL" id="CAB4904194.1"/>
    </source>
</evidence>
<dbReference type="InterPro" id="IPR036388">
    <property type="entry name" value="WH-like_DNA-bd_sf"/>
</dbReference>
<dbReference type="InterPro" id="IPR001845">
    <property type="entry name" value="HTH_ArsR_DNA-bd_dom"/>
</dbReference>
<dbReference type="Gene3D" id="1.10.10.10">
    <property type="entry name" value="Winged helix-like DNA-binding domain superfamily/Winged helix DNA-binding domain"/>
    <property type="match status" value="1"/>
</dbReference>
<sequence>MHDVAKKKNPQKIEPLHDSADAFLAVYSALSEPLRVRILHMMVRVSGQDFPCTKLDETLPVGKSTISYHIGILRRAGLISVRKEGRNYFYQVRESTLNTYAPEFLAYLRGTDSLDLAA</sequence>
<proteinExistence type="predicted"/>
<dbReference type="PRINTS" id="PR00778">
    <property type="entry name" value="HTHARSR"/>
</dbReference>
<dbReference type="Pfam" id="PF12840">
    <property type="entry name" value="HTH_20"/>
    <property type="match status" value="1"/>
</dbReference>
<organism evidence="5">
    <name type="scientific">freshwater metagenome</name>
    <dbReference type="NCBI Taxonomy" id="449393"/>
    <lineage>
        <taxon>unclassified sequences</taxon>
        <taxon>metagenomes</taxon>
        <taxon>ecological metagenomes</taxon>
    </lineage>
</organism>
<dbReference type="SUPFAM" id="SSF46785">
    <property type="entry name" value="Winged helix' DNA-binding domain"/>
    <property type="match status" value="1"/>
</dbReference>
<keyword evidence="1" id="KW-0805">Transcription regulation</keyword>
<dbReference type="PROSITE" id="PS50987">
    <property type="entry name" value="HTH_ARSR_2"/>
    <property type="match status" value="1"/>
</dbReference>
<dbReference type="PANTHER" id="PTHR33154:SF33">
    <property type="entry name" value="TRANSCRIPTIONAL REPRESSOR SDPR"/>
    <property type="match status" value="1"/>
</dbReference>
<dbReference type="GO" id="GO:0003677">
    <property type="term" value="F:DNA binding"/>
    <property type="evidence" value="ECO:0007669"/>
    <property type="project" value="UniProtKB-KW"/>
</dbReference>
<dbReference type="InterPro" id="IPR051081">
    <property type="entry name" value="HTH_MetalResp_TranReg"/>
</dbReference>
<dbReference type="PANTHER" id="PTHR33154">
    <property type="entry name" value="TRANSCRIPTIONAL REGULATOR, ARSR FAMILY"/>
    <property type="match status" value="1"/>
</dbReference>
<dbReference type="EMBL" id="CAFBMR010000006">
    <property type="protein sequence ID" value="CAB4904194.1"/>
    <property type="molecule type" value="Genomic_DNA"/>
</dbReference>
<dbReference type="InterPro" id="IPR036390">
    <property type="entry name" value="WH_DNA-bd_sf"/>
</dbReference>
<dbReference type="InterPro" id="IPR011991">
    <property type="entry name" value="ArsR-like_HTH"/>
</dbReference>
<gene>
    <name evidence="5" type="ORF">UFOPK3610_00309</name>
</gene>
<dbReference type="SMART" id="SM00418">
    <property type="entry name" value="HTH_ARSR"/>
    <property type="match status" value="1"/>
</dbReference>
<evidence type="ECO:0000256" key="1">
    <source>
        <dbReference type="ARBA" id="ARBA00023015"/>
    </source>
</evidence>
<dbReference type="CDD" id="cd00090">
    <property type="entry name" value="HTH_ARSR"/>
    <property type="match status" value="1"/>
</dbReference>
<name>A0A6J7GBH6_9ZZZZ</name>
<reference evidence="5" key="1">
    <citation type="submission" date="2020-05" db="EMBL/GenBank/DDBJ databases">
        <authorList>
            <person name="Chiriac C."/>
            <person name="Salcher M."/>
            <person name="Ghai R."/>
            <person name="Kavagutti S V."/>
        </authorList>
    </citation>
    <scope>NUCLEOTIDE SEQUENCE</scope>
</reference>
<dbReference type="NCBIfam" id="NF033788">
    <property type="entry name" value="HTH_metalloreg"/>
    <property type="match status" value="1"/>
</dbReference>
<evidence type="ECO:0000256" key="3">
    <source>
        <dbReference type="ARBA" id="ARBA00023163"/>
    </source>
</evidence>
<keyword evidence="3" id="KW-0804">Transcription</keyword>
<keyword evidence="2" id="KW-0238">DNA-binding</keyword>
<dbReference type="GO" id="GO:0003700">
    <property type="term" value="F:DNA-binding transcription factor activity"/>
    <property type="evidence" value="ECO:0007669"/>
    <property type="project" value="InterPro"/>
</dbReference>
<protein>
    <submittedName>
        <fullName evidence="5">Unannotated protein</fullName>
    </submittedName>
</protein>
<feature type="domain" description="HTH arsR-type" evidence="4">
    <location>
        <begin position="16"/>
        <end position="112"/>
    </location>
</feature>
<dbReference type="AlphaFoldDB" id="A0A6J7GBH6"/>
<evidence type="ECO:0000256" key="2">
    <source>
        <dbReference type="ARBA" id="ARBA00023125"/>
    </source>
</evidence>
<accession>A0A6J7GBH6</accession>